<organism evidence="1 2">
    <name type="scientific">Plakobranchus ocellatus</name>
    <dbReference type="NCBI Taxonomy" id="259542"/>
    <lineage>
        <taxon>Eukaryota</taxon>
        <taxon>Metazoa</taxon>
        <taxon>Spiralia</taxon>
        <taxon>Lophotrochozoa</taxon>
        <taxon>Mollusca</taxon>
        <taxon>Gastropoda</taxon>
        <taxon>Heterobranchia</taxon>
        <taxon>Euthyneura</taxon>
        <taxon>Panpulmonata</taxon>
        <taxon>Sacoglossa</taxon>
        <taxon>Placobranchoidea</taxon>
        <taxon>Plakobranchidae</taxon>
        <taxon>Plakobranchus</taxon>
    </lineage>
</organism>
<evidence type="ECO:0000313" key="1">
    <source>
        <dbReference type="EMBL" id="GFO03538.1"/>
    </source>
</evidence>
<accession>A0AAV4AA72</accession>
<name>A0AAV4AA72_9GAST</name>
<protein>
    <submittedName>
        <fullName evidence="1">Uncharacterized protein</fullName>
    </submittedName>
</protein>
<proteinExistence type="predicted"/>
<sequence>MQQVGQTFTPEGLGQLIKSVKKHIEQSRINQESLLPWLTSANSSSLTITGQQHGRDAFCAENRQVAGWAKRGQRSGRAVGTSSNLLVT</sequence>
<dbReference type="AlphaFoldDB" id="A0AAV4AA72"/>
<dbReference type="Proteomes" id="UP000735302">
    <property type="component" value="Unassembled WGS sequence"/>
</dbReference>
<evidence type="ECO:0000313" key="2">
    <source>
        <dbReference type="Proteomes" id="UP000735302"/>
    </source>
</evidence>
<gene>
    <name evidence="1" type="ORF">PoB_003004300</name>
</gene>
<keyword evidence="2" id="KW-1185">Reference proteome</keyword>
<reference evidence="1 2" key="1">
    <citation type="journal article" date="2021" name="Elife">
        <title>Chloroplast acquisition without the gene transfer in kleptoplastic sea slugs, Plakobranchus ocellatus.</title>
        <authorList>
            <person name="Maeda T."/>
            <person name="Takahashi S."/>
            <person name="Yoshida T."/>
            <person name="Shimamura S."/>
            <person name="Takaki Y."/>
            <person name="Nagai Y."/>
            <person name="Toyoda A."/>
            <person name="Suzuki Y."/>
            <person name="Arimoto A."/>
            <person name="Ishii H."/>
            <person name="Satoh N."/>
            <person name="Nishiyama T."/>
            <person name="Hasebe M."/>
            <person name="Maruyama T."/>
            <person name="Minagawa J."/>
            <person name="Obokata J."/>
            <person name="Shigenobu S."/>
        </authorList>
    </citation>
    <scope>NUCLEOTIDE SEQUENCE [LARGE SCALE GENOMIC DNA]</scope>
</reference>
<dbReference type="EMBL" id="BLXT01003727">
    <property type="protein sequence ID" value="GFO03538.1"/>
    <property type="molecule type" value="Genomic_DNA"/>
</dbReference>
<comment type="caution">
    <text evidence="1">The sequence shown here is derived from an EMBL/GenBank/DDBJ whole genome shotgun (WGS) entry which is preliminary data.</text>
</comment>